<feature type="transmembrane region" description="Helical" evidence="7">
    <location>
        <begin position="139"/>
        <end position="161"/>
    </location>
</feature>
<feature type="transmembrane region" description="Helical" evidence="7">
    <location>
        <begin position="80"/>
        <end position="99"/>
    </location>
</feature>
<feature type="transmembrane region" description="Helical" evidence="7">
    <location>
        <begin position="302"/>
        <end position="323"/>
    </location>
</feature>
<feature type="transmembrane region" description="Helical" evidence="7">
    <location>
        <begin position="105"/>
        <end position="127"/>
    </location>
</feature>
<proteinExistence type="predicted"/>
<dbReference type="SUPFAM" id="SSF103473">
    <property type="entry name" value="MFS general substrate transporter"/>
    <property type="match status" value="1"/>
</dbReference>
<feature type="transmembrane region" description="Helical" evidence="7">
    <location>
        <begin position="49"/>
        <end position="68"/>
    </location>
</feature>
<dbReference type="InterPro" id="IPR011701">
    <property type="entry name" value="MFS"/>
</dbReference>
<evidence type="ECO:0000256" key="3">
    <source>
        <dbReference type="ARBA" id="ARBA00022475"/>
    </source>
</evidence>
<keyword evidence="3" id="KW-1003">Cell membrane</keyword>
<feature type="transmembrane region" description="Helical" evidence="7">
    <location>
        <begin position="397"/>
        <end position="421"/>
    </location>
</feature>
<evidence type="ECO:0000259" key="8">
    <source>
        <dbReference type="PROSITE" id="PS50850"/>
    </source>
</evidence>
<comment type="subcellular location">
    <subcellularLocation>
        <location evidence="1">Cell membrane</location>
        <topology evidence="1">Multi-pass membrane protein</topology>
    </subcellularLocation>
</comment>
<protein>
    <submittedName>
        <fullName evidence="9">MFS transporter</fullName>
    </submittedName>
</protein>
<feature type="domain" description="Major facilitator superfamily (MFS) profile" evidence="8">
    <location>
        <begin position="14"/>
        <end position="466"/>
    </location>
</feature>
<dbReference type="Proteomes" id="UP001551675">
    <property type="component" value="Unassembled WGS sequence"/>
</dbReference>
<dbReference type="PANTHER" id="PTHR42718">
    <property type="entry name" value="MAJOR FACILITATOR SUPERFAMILY MULTIDRUG TRANSPORTER MFSC"/>
    <property type="match status" value="1"/>
</dbReference>
<feature type="transmembrane region" description="Helical" evidence="7">
    <location>
        <begin position="441"/>
        <end position="462"/>
    </location>
</feature>
<sequence>MTTSNPSQNRRWRVLALLGTAFFMTILDGTSLLTALPAIEHHLRLHGPAIQWTVTAYALAFSGLLLLCGRAADLLGRRRVFIAGMVLRVLASLACGLAPSIQTLVAARALQGVSAAIIAPAALSMVMNTFPEGTERNKALGIWGGLGGFGATAGLLLGGIITDILGWQWVFWINVPVGTLVLVLAPALLRESRDRARFRSFDIPGALTIAPALVLLVYVITRVPTSGWANGQTIGLLAAVAVLVWMFILIEKRSVAPLVPFRALRSRMLIGGNILLLIAGMTVDGMLVTLTSFVQQVLGWSAAQFGLATAMMTVTAVAGALLSQRVVTRIGLGRVAAAGTVLLGCGCLLLTRIPASGAMSLLPAALFLFGAGMGAATVCAQIAALTGVTEKDSGMAAGLADTSFAVGTAVGTAICTSVAAARTSAIGGPAPLPLALTTGQRAAFGAAGAFAALALITALTLLSKRSGLSRNVSADASENVPTRAPSTSP</sequence>
<dbReference type="CDD" id="cd17321">
    <property type="entry name" value="MFS_MMR_MDR_like"/>
    <property type="match status" value="1"/>
</dbReference>
<dbReference type="PANTHER" id="PTHR42718:SF46">
    <property type="entry name" value="BLR6921 PROTEIN"/>
    <property type="match status" value="1"/>
</dbReference>
<dbReference type="PROSITE" id="PS50850">
    <property type="entry name" value="MFS"/>
    <property type="match status" value="1"/>
</dbReference>
<dbReference type="RefSeq" id="WP_358136825.1">
    <property type="nucleotide sequence ID" value="NZ_JBFALK010000015.1"/>
</dbReference>
<feature type="transmembrane region" description="Helical" evidence="7">
    <location>
        <begin position="12"/>
        <end position="37"/>
    </location>
</feature>
<keyword evidence="4 7" id="KW-0812">Transmembrane</keyword>
<comment type="caution">
    <text evidence="9">The sequence shown here is derived from an EMBL/GenBank/DDBJ whole genome shotgun (WGS) entry which is preliminary data.</text>
</comment>
<keyword evidence="2" id="KW-0813">Transport</keyword>
<evidence type="ECO:0000313" key="10">
    <source>
        <dbReference type="Proteomes" id="UP001551675"/>
    </source>
</evidence>
<feature type="transmembrane region" description="Helical" evidence="7">
    <location>
        <begin position="335"/>
        <end position="355"/>
    </location>
</feature>
<feature type="transmembrane region" description="Helical" evidence="7">
    <location>
        <begin position="167"/>
        <end position="189"/>
    </location>
</feature>
<feature type="transmembrane region" description="Helical" evidence="7">
    <location>
        <begin position="361"/>
        <end position="385"/>
    </location>
</feature>
<gene>
    <name evidence="9" type="ORF">AB0I59_25910</name>
</gene>
<evidence type="ECO:0000313" key="9">
    <source>
        <dbReference type="EMBL" id="MEV0972052.1"/>
    </source>
</evidence>
<keyword evidence="10" id="KW-1185">Reference proteome</keyword>
<feature type="transmembrane region" description="Helical" evidence="7">
    <location>
        <begin position="270"/>
        <end position="290"/>
    </location>
</feature>
<evidence type="ECO:0000256" key="7">
    <source>
        <dbReference type="SAM" id="Phobius"/>
    </source>
</evidence>
<evidence type="ECO:0000256" key="2">
    <source>
        <dbReference type="ARBA" id="ARBA00022448"/>
    </source>
</evidence>
<dbReference type="Gene3D" id="1.20.1720.10">
    <property type="entry name" value="Multidrug resistance protein D"/>
    <property type="match status" value="1"/>
</dbReference>
<evidence type="ECO:0000256" key="4">
    <source>
        <dbReference type="ARBA" id="ARBA00022692"/>
    </source>
</evidence>
<dbReference type="InterPro" id="IPR020846">
    <property type="entry name" value="MFS_dom"/>
</dbReference>
<feature type="transmembrane region" description="Helical" evidence="7">
    <location>
        <begin position="233"/>
        <end position="250"/>
    </location>
</feature>
<dbReference type="InterPro" id="IPR036259">
    <property type="entry name" value="MFS_trans_sf"/>
</dbReference>
<keyword evidence="6 7" id="KW-0472">Membrane</keyword>
<reference evidence="9 10" key="1">
    <citation type="submission" date="2024-06" db="EMBL/GenBank/DDBJ databases">
        <title>The Natural Products Discovery Center: Release of the First 8490 Sequenced Strains for Exploring Actinobacteria Biosynthetic Diversity.</title>
        <authorList>
            <person name="Kalkreuter E."/>
            <person name="Kautsar S.A."/>
            <person name="Yang D."/>
            <person name="Bader C.D."/>
            <person name="Teijaro C.N."/>
            <person name="Fluegel L."/>
            <person name="Davis C.M."/>
            <person name="Simpson J.R."/>
            <person name="Lauterbach L."/>
            <person name="Steele A.D."/>
            <person name="Gui C."/>
            <person name="Meng S."/>
            <person name="Li G."/>
            <person name="Viehrig K."/>
            <person name="Ye F."/>
            <person name="Su P."/>
            <person name="Kiefer A.F."/>
            <person name="Nichols A."/>
            <person name="Cepeda A.J."/>
            <person name="Yan W."/>
            <person name="Fan B."/>
            <person name="Jiang Y."/>
            <person name="Adhikari A."/>
            <person name="Zheng C.-J."/>
            <person name="Schuster L."/>
            <person name="Cowan T.M."/>
            <person name="Smanski M.J."/>
            <person name="Chevrette M.G."/>
            <person name="De Carvalho L.P.S."/>
            <person name="Shen B."/>
        </authorList>
    </citation>
    <scope>NUCLEOTIDE SEQUENCE [LARGE SCALE GENOMIC DNA]</scope>
    <source>
        <strain evidence="9 10">NPDC050100</strain>
    </source>
</reference>
<dbReference type="Pfam" id="PF07690">
    <property type="entry name" value="MFS_1"/>
    <property type="match status" value="1"/>
</dbReference>
<evidence type="ECO:0000256" key="1">
    <source>
        <dbReference type="ARBA" id="ARBA00004651"/>
    </source>
</evidence>
<feature type="transmembrane region" description="Helical" evidence="7">
    <location>
        <begin position="201"/>
        <end position="221"/>
    </location>
</feature>
<evidence type="ECO:0000256" key="5">
    <source>
        <dbReference type="ARBA" id="ARBA00022989"/>
    </source>
</evidence>
<accession>A0ABV3GKL9</accession>
<name>A0ABV3GKL9_MICGL</name>
<organism evidence="9 10">
    <name type="scientific">Microtetraspora glauca</name>
    <dbReference type="NCBI Taxonomy" id="1996"/>
    <lineage>
        <taxon>Bacteria</taxon>
        <taxon>Bacillati</taxon>
        <taxon>Actinomycetota</taxon>
        <taxon>Actinomycetes</taxon>
        <taxon>Streptosporangiales</taxon>
        <taxon>Streptosporangiaceae</taxon>
        <taxon>Microtetraspora</taxon>
    </lineage>
</organism>
<dbReference type="Gene3D" id="1.20.1250.20">
    <property type="entry name" value="MFS general substrate transporter like domains"/>
    <property type="match status" value="1"/>
</dbReference>
<evidence type="ECO:0000256" key="6">
    <source>
        <dbReference type="ARBA" id="ARBA00023136"/>
    </source>
</evidence>
<dbReference type="EMBL" id="JBFALK010000015">
    <property type="protein sequence ID" value="MEV0972052.1"/>
    <property type="molecule type" value="Genomic_DNA"/>
</dbReference>
<keyword evidence="5 7" id="KW-1133">Transmembrane helix</keyword>